<dbReference type="Proteomes" id="UP001054945">
    <property type="component" value="Unassembled WGS sequence"/>
</dbReference>
<gene>
    <name evidence="1" type="ORF">CEXT_396421</name>
</gene>
<dbReference type="EMBL" id="BPLR01001347">
    <property type="protein sequence ID" value="GIZ01762.1"/>
    <property type="molecule type" value="Genomic_DNA"/>
</dbReference>
<comment type="caution">
    <text evidence="1">The sequence shown here is derived from an EMBL/GenBank/DDBJ whole genome shotgun (WGS) entry which is preliminary data.</text>
</comment>
<accession>A0AAV4Y6J5</accession>
<sequence length="112" mass="12471">MQRGLLANRFFASPCRRRLPPLCPPSIPSQSVFAANNLIIDTPPLSWEMKGNSRGLLYKKMEEKSGWMPSVNAMRRSVSNSDLRESTIYSVPIPCSVVVFPLKIASFTIPSS</sequence>
<protein>
    <submittedName>
        <fullName evidence="1">Uncharacterized protein</fullName>
    </submittedName>
</protein>
<reference evidence="1 2" key="1">
    <citation type="submission" date="2021-06" db="EMBL/GenBank/DDBJ databases">
        <title>Caerostris extrusa draft genome.</title>
        <authorList>
            <person name="Kono N."/>
            <person name="Arakawa K."/>
        </authorList>
    </citation>
    <scope>NUCLEOTIDE SEQUENCE [LARGE SCALE GENOMIC DNA]</scope>
</reference>
<evidence type="ECO:0000313" key="2">
    <source>
        <dbReference type="Proteomes" id="UP001054945"/>
    </source>
</evidence>
<name>A0AAV4Y6J5_CAEEX</name>
<organism evidence="1 2">
    <name type="scientific">Caerostris extrusa</name>
    <name type="common">Bark spider</name>
    <name type="synonym">Caerostris bankana</name>
    <dbReference type="NCBI Taxonomy" id="172846"/>
    <lineage>
        <taxon>Eukaryota</taxon>
        <taxon>Metazoa</taxon>
        <taxon>Ecdysozoa</taxon>
        <taxon>Arthropoda</taxon>
        <taxon>Chelicerata</taxon>
        <taxon>Arachnida</taxon>
        <taxon>Araneae</taxon>
        <taxon>Araneomorphae</taxon>
        <taxon>Entelegynae</taxon>
        <taxon>Araneoidea</taxon>
        <taxon>Araneidae</taxon>
        <taxon>Caerostris</taxon>
    </lineage>
</organism>
<dbReference type="AlphaFoldDB" id="A0AAV4Y6J5"/>
<proteinExistence type="predicted"/>
<keyword evidence="2" id="KW-1185">Reference proteome</keyword>
<evidence type="ECO:0000313" key="1">
    <source>
        <dbReference type="EMBL" id="GIZ01762.1"/>
    </source>
</evidence>